<dbReference type="Pfam" id="PF11298">
    <property type="entry name" value="DUF3099"/>
    <property type="match status" value="1"/>
</dbReference>
<gene>
    <name evidence="2" type="ORF">UFOPK3516_01438</name>
</gene>
<accession>A0A6J7H2Z7</accession>
<organism evidence="2">
    <name type="scientific">freshwater metagenome</name>
    <dbReference type="NCBI Taxonomy" id="449393"/>
    <lineage>
        <taxon>unclassified sequences</taxon>
        <taxon>metagenomes</taxon>
        <taxon>ecological metagenomes</taxon>
    </lineage>
</organism>
<keyword evidence="1" id="KW-1133">Transmembrane helix</keyword>
<keyword evidence="1" id="KW-0812">Transmembrane</keyword>
<dbReference type="InterPro" id="IPR021449">
    <property type="entry name" value="DUF3099"/>
</dbReference>
<proteinExistence type="predicted"/>
<dbReference type="AlphaFoldDB" id="A0A6J7H2Z7"/>
<protein>
    <submittedName>
        <fullName evidence="2">Unannotated protein</fullName>
    </submittedName>
</protein>
<reference evidence="2" key="1">
    <citation type="submission" date="2020-05" db="EMBL/GenBank/DDBJ databases">
        <authorList>
            <person name="Chiriac C."/>
            <person name="Salcher M."/>
            <person name="Ghai R."/>
            <person name="Kavagutti S V."/>
        </authorList>
    </citation>
    <scope>NUCLEOTIDE SEQUENCE</scope>
</reference>
<dbReference type="EMBL" id="CAFBMB010000157">
    <property type="protein sequence ID" value="CAB4910079.1"/>
    <property type="molecule type" value="Genomic_DNA"/>
</dbReference>
<feature type="transmembrane region" description="Helical" evidence="1">
    <location>
        <begin position="31"/>
        <end position="49"/>
    </location>
</feature>
<feature type="transmembrane region" description="Helical" evidence="1">
    <location>
        <begin position="55"/>
        <end position="77"/>
    </location>
</feature>
<keyword evidence="1" id="KW-0472">Membrane</keyword>
<sequence>MIVCEARDMRQKVPSVTNLPASASDERRARMIKYTIAMVIRVICIVLMLFVQGWWLLLCAIGAIFLPYFAVIIANVASSPDSDDVVRPGPLLLAPPLSSTVTEAESPPFEK</sequence>
<evidence type="ECO:0000313" key="2">
    <source>
        <dbReference type="EMBL" id="CAB4910079.1"/>
    </source>
</evidence>
<evidence type="ECO:0000256" key="1">
    <source>
        <dbReference type="SAM" id="Phobius"/>
    </source>
</evidence>
<name>A0A6J7H2Z7_9ZZZZ</name>